<evidence type="ECO:0000313" key="2">
    <source>
        <dbReference type="Proteomes" id="UP000252174"/>
    </source>
</evidence>
<organism evidence="1 2">
    <name type="scientific">Extensimonas vulgaris</name>
    <dbReference type="NCBI Taxonomy" id="1031594"/>
    <lineage>
        <taxon>Bacteria</taxon>
        <taxon>Pseudomonadati</taxon>
        <taxon>Pseudomonadota</taxon>
        <taxon>Betaproteobacteria</taxon>
        <taxon>Burkholderiales</taxon>
        <taxon>Comamonadaceae</taxon>
        <taxon>Extensimonas</taxon>
    </lineage>
</organism>
<proteinExistence type="predicted"/>
<name>A0A369APL2_9BURK</name>
<dbReference type="EMBL" id="QPJU01000002">
    <property type="protein sequence ID" value="RCX11121.1"/>
    <property type="molecule type" value="Genomic_DNA"/>
</dbReference>
<gene>
    <name evidence="1" type="ORF">DFR45_102524</name>
</gene>
<dbReference type="Proteomes" id="UP000252174">
    <property type="component" value="Unassembled WGS sequence"/>
</dbReference>
<comment type="caution">
    <text evidence="1">The sequence shown here is derived from an EMBL/GenBank/DDBJ whole genome shotgun (WGS) entry which is preliminary data.</text>
</comment>
<keyword evidence="2" id="KW-1185">Reference proteome</keyword>
<dbReference type="AlphaFoldDB" id="A0A369APL2"/>
<evidence type="ECO:0000313" key="1">
    <source>
        <dbReference type="EMBL" id="RCX11121.1"/>
    </source>
</evidence>
<protein>
    <submittedName>
        <fullName evidence="1">Uncharacterized protein</fullName>
    </submittedName>
</protein>
<sequence length="57" mass="6260">MNAITQTEARAIQAPALEAADPTKNLILVPLSRLVLRPTGRNVRKTPRMSIPELGLR</sequence>
<accession>A0A369APL2</accession>
<dbReference type="RefSeq" id="WP_158636978.1">
    <property type="nucleotide sequence ID" value="NZ_QPJU01000002.1"/>
</dbReference>
<reference evidence="1 2" key="1">
    <citation type="submission" date="2018-07" db="EMBL/GenBank/DDBJ databases">
        <title>Genomic Encyclopedia of Type Strains, Phase IV (KMG-IV): sequencing the most valuable type-strain genomes for metagenomic binning, comparative biology and taxonomic classification.</title>
        <authorList>
            <person name="Goeker M."/>
        </authorList>
    </citation>
    <scope>NUCLEOTIDE SEQUENCE [LARGE SCALE GENOMIC DNA]</scope>
    <source>
        <strain evidence="1 2">DSM 100911</strain>
    </source>
</reference>